<gene>
    <name evidence="1" type="ORF">JIN87_09415</name>
</gene>
<reference evidence="1" key="1">
    <citation type="submission" date="2021-01" db="EMBL/GenBank/DDBJ databases">
        <title>Modified the classification status of verrucomicrobia.</title>
        <authorList>
            <person name="Feng X."/>
        </authorList>
    </citation>
    <scope>NUCLEOTIDE SEQUENCE</scope>
    <source>
        <strain evidence="1">KCTC 13126</strain>
    </source>
</reference>
<organism evidence="1 2">
    <name type="scientific">Pelagicoccus mobilis</name>
    <dbReference type="NCBI Taxonomy" id="415221"/>
    <lineage>
        <taxon>Bacteria</taxon>
        <taxon>Pseudomonadati</taxon>
        <taxon>Verrucomicrobiota</taxon>
        <taxon>Opitutia</taxon>
        <taxon>Puniceicoccales</taxon>
        <taxon>Pelagicoccaceae</taxon>
        <taxon>Pelagicoccus</taxon>
    </lineage>
</organism>
<sequence>MKFDSSHFKATASMVDQMIALLDEFAPELKAILQAEIKEGNKISEVSKGWPETNSIFVQTSRPFKKRYDEPKIEYKNLNDPHYWKEEYTTKNKRNLLVCPF</sequence>
<protein>
    <submittedName>
        <fullName evidence="1">Uncharacterized protein</fullName>
    </submittedName>
</protein>
<evidence type="ECO:0000313" key="1">
    <source>
        <dbReference type="EMBL" id="MBK1877086.1"/>
    </source>
</evidence>
<evidence type="ECO:0000313" key="2">
    <source>
        <dbReference type="Proteomes" id="UP000617628"/>
    </source>
</evidence>
<dbReference type="Proteomes" id="UP000617628">
    <property type="component" value="Unassembled WGS sequence"/>
</dbReference>
<dbReference type="RefSeq" id="WP_200355303.1">
    <property type="nucleotide sequence ID" value="NZ_JAENIL010000015.1"/>
</dbReference>
<name>A0A934VKV4_9BACT</name>
<keyword evidence="2" id="KW-1185">Reference proteome</keyword>
<proteinExistence type="predicted"/>
<comment type="caution">
    <text evidence="1">The sequence shown here is derived from an EMBL/GenBank/DDBJ whole genome shotgun (WGS) entry which is preliminary data.</text>
</comment>
<dbReference type="EMBL" id="JAENIL010000015">
    <property type="protein sequence ID" value="MBK1877086.1"/>
    <property type="molecule type" value="Genomic_DNA"/>
</dbReference>
<accession>A0A934VKV4</accession>
<dbReference type="AlphaFoldDB" id="A0A934VKV4"/>